<evidence type="ECO:0000313" key="5">
    <source>
        <dbReference type="EMBL" id="JAS18891.1"/>
    </source>
</evidence>
<proteinExistence type="inferred from homology"/>
<keyword evidence="4" id="KW-0496">Mitochondrion</keyword>
<evidence type="ECO:0008006" key="6">
    <source>
        <dbReference type="Google" id="ProtNLM"/>
    </source>
</evidence>
<dbReference type="PANTHER" id="PTHR13126:SF0">
    <property type="entry name" value="ATP SYNTHASE MITOCHONDRIAL F1 COMPLEX ASSEMBLY FACTOR 1"/>
    <property type="match status" value="1"/>
</dbReference>
<dbReference type="AlphaFoldDB" id="A0A1B6CZN3"/>
<dbReference type="GO" id="GO:0033615">
    <property type="term" value="P:mitochondrial proton-transporting ATP synthase complex assembly"/>
    <property type="evidence" value="ECO:0007669"/>
    <property type="project" value="TreeGrafter"/>
</dbReference>
<reference evidence="5" key="1">
    <citation type="submission" date="2015-12" db="EMBL/GenBank/DDBJ databases">
        <title>De novo transcriptome assembly of four potential Pierce s Disease insect vectors from Arizona vineyards.</title>
        <authorList>
            <person name="Tassone E.E."/>
        </authorList>
    </citation>
    <scope>NUCLEOTIDE SEQUENCE</scope>
</reference>
<dbReference type="GO" id="GO:0005739">
    <property type="term" value="C:mitochondrion"/>
    <property type="evidence" value="ECO:0007669"/>
    <property type="project" value="UniProtKB-SubCell"/>
</dbReference>
<comment type="similarity">
    <text evidence="2">Belongs to the ATP11 family.</text>
</comment>
<evidence type="ECO:0000256" key="2">
    <source>
        <dbReference type="ARBA" id="ARBA00009116"/>
    </source>
</evidence>
<dbReference type="PANTHER" id="PTHR13126">
    <property type="entry name" value="CHAPERONE ATP11"/>
    <property type="match status" value="1"/>
</dbReference>
<dbReference type="InterPro" id="IPR010591">
    <property type="entry name" value="ATP11"/>
</dbReference>
<protein>
    <recommendedName>
        <fullName evidence="6">ATP synthase mitochondrial F1 complex assembly factor 1</fullName>
    </recommendedName>
</protein>
<dbReference type="EMBL" id="GEDC01018407">
    <property type="protein sequence ID" value="JAS18891.1"/>
    <property type="molecule type" value="Transcribed_RNA"/>
</dbReference>
<dbReference type="Pfam" id="PF06644">
    <property type="entry name" value="ATP11"/>
    <property type="match status" value="1"/>
</dbReference>
<evidence type="ECO:0000256" key="1">
    <source>
        <dbReference type="ARBA" id="ARBA00004173"/>
    </source>
</evidence>
<sequence length="288" mass="33440">MEFLQLSFKIYRCVNLKISRIASSPNLVKYQRNIVTSVMNVSKVEEDLKTNPYFEKYAGKIAKLQKTSPEEYLSRLETMVEGNNKSMKNTASKETLSIKPGEPKSTTSFNFTKTKSLDDILKVNLILDKCIKDIAEIWTNYHKDKSAISAIIPVDKYDLIMKRSKLYPIFLLPLPRNQGYEFIVCQFSANEVHFTPLISYQTHKENSPECLTIVYFPDLRDKKNIIFMKGEYNKDIINGMEAQCLANELQLYYGEENEKRTNLLQRFTNNSDDFKHMDLIANLETLSF</sequence>
<organism evidence="5">
    <name type="scientific">Clastoptera arizonana</name>
    <name type="common">Arizona spittle bug</name>
    <dbReference type="NCBI Taxonomy" id="38151"/>
    <lineage>
        <taxon>Eukaryota</taxon>
        <taxon>Metazoa</taxon>
        <taxon>Ecdysozoa</taxon>
        <taxon>Arthropoda</taxon>
        <taxon>Hexapoda</taxon>
        <taxon>Insecta</taxon>
        <taxon>Pterygota</taxon>
        <taxon>Neoptera</taxon>
        <taxon>Paraneoptera</taxon>
        <taxon>Hemiptera</taxon>
        <taxon>Auchenorrhyncha</taxon>
        <taxon>Cercopoidea</taxon>
        <taxon>Clastopteridae</taxon>
        <taxon>Clastoptera</taxon>
    </lineage>
</organism>
<comment type="subcellular location">
    <subcellularLocation>
        <location evidence="1">Mitochondrion</location>
    </subcellularLocation>
</comment>
<evidence type="ECO:0000256" key="4">
    <source>
        <dbReference type="ARBA" id="ARBA00023128"/>
    </source>
</evidence>
<accession>A0A1B6CZN3</accession>
<keyword evidence="3" id="KW-0809">Transit peptide</keyword>
<gene>
    <name evidence="5" type="ORF">g.37117</name>
</gene>
<name>A0A1B6CZN3_9HEMI</name>
<evidence type="ECO:0000256" key="3">
    <source>
        <dbReference type="ARBA" id="ARBA00022946"/>
    </source>
</evidence>